<keyword evidence="1" id="KW-0472">Membrane</keyword>
<reference evidence="3 4" key="1">
    <citation type="journal article" date="2013" name="J. Microbiol.">
        <title>Mucilaginibacter ginsenosidivorax sp. nov., with ginsenoside converting activity isolated from sediment.</title>
        <authorList>
            <person name="Kim J.K."/>
            <person name="Choi T.E."/>
            <person name="Liu Q.M."/>
            <person name="Park H.Y."/>
            <person name="Yi T.H."/>
            <person name="Yoon M.H."/>
            <person name="Kim S.C."/>
            <person name="Im W.T."/>
        </authorList>
    </citation>
    <scope>NUCLEOTIDE SEQUENCE [LARGE SCALE GENOMIC DNA]</scope>
    <source>
        <strain evidence="3 4">KHI28</strain>
    </source>
</reference>
<evidence type="ECO:0000313" key="3">
    <source>
        <dbReference type="EMBL" id="QEC75355.1"/>
    </source>
</evidence>
<gene>
    <name evidence="3" type="ORF">FSB76_05135</name>
</gene>
<protein>
    <recommendedName>
        <fullName evidence="5">IPTL-CTERM sorting domain-containing protein</fullName>
    </recommendedName>
</protein>
<accession>A0A5B8VXK5</accession>
<dbReference type="OrthoDB" id="800059at2"/>
<evidence type="ECO:0000256" key="2">
    <source>
        <dbReference type="SAM" id="SignalP"/>
    </source>
</evidence>
<sequence>MKICAHRLNTKTVTTLLLLTIPLISNAQGELPCNDADPFNSACPLDTWVVVLVIATGIFAVMHLRRKQKSLRA</sequence>
<feature type="transmembrane region" description="Helical" evidence="1">
    <location>
        <begin position="45"/>
        <end position="64"/>
    </location>
</feature>
<keyword evidence="1" id="KW-1133">Transmembrane helix</keyword>
<keyword evidence="2" id="KW-0732">Signal</keyword>
<keyword evidence="1" id="KW-0812">Transmembrane</keyword>
<evidence type="ECO:0000313" key="4">
    <source>
        <dbReference type="Proteomes" id="UP000321362"/>
    </source>
</evidence>
<name>A0A5B8VXK5_9SPHI</name>
<dbReference type="AlphaFoldDB" id="A0A5B8VXK5"/>
<dbReference type="RefSeq" id="WP_147052508.1">
    <property type="nucleotide sequence ID" value="NZ_CP042437.1"/>
</dbReference>
<dbReference type="KEGG" id="mgk:FSB76_05135"/>
<organism evidence="3 4">
    <name type="scientific">Mucilaginibacter ginsenosidivorax</name>
    <dbReference type="NCBI Taxonomy" id="862126"/>
    <lineage>
        <taxon>Bacteria</taxon>
        <taxon>Pseudomonadati</taxon>
        <taxon>Bacteroidota</taxon>
        <taxon>Sphingobacteriia</taxon>
        <taxon>Sphingobacteriales</taxon>
        <taxon>Sphingobacteriaceae</taxon>
        <taxon>Mucilaginibacter</taxon>
    </lineage>
</organism>
<dbReference type="EMBL" id="CP042437">
    <property type="protein sequence ID" value="QEC75355.1"/>
    <property type="molecule type" value="Genomic_DNA"/>
</dbReference>
<feature type="signal peptide" evidence="2">
    <location>
        <begin position="1"/>
        <end position="27"/>
    </location>
</feature>
<keyword evidence="4" id="KW-1185">Reference proteome</keyword>
<dbReference type="Proteomes" id="UP000321362">
    <property type="component" value="Chromosome"/>
</dbReference>
<evidence type="ECO:0000256" key="1">
    <source>
        <dbReference type="SAM" id="Phobius"/>
    </source>
</evidence>
<feature type="chain" id="PRO_5022666816" description="IPTL-CTERM sorting domain-containing protein" evidence="2">
    <location>
        <begin position="28"/>
        <end position="73"/>
    </location>
</feature>
<proteinExistence type="predicted"/>
<evidence type="ECO:0008006" key="5">
    <source>
        <dbReference type="Google" id="ProtNLM"/>
    </source>
</evidence>